<dbReference type="GO" id="GO:0004479">
    <property type="term" value="F:methionyl-tRNA formyltransferase activity"/>
    <property type="evidence" value="ECO:0007669"/>
    <property type="project" value="UniProtKB-EC"/>
</dbReference>
<gene>
    <name evidence="5 8" type="primary">fmt</name>
    <name evidence="8" type="ORF">ACFQ47_09845</name>
</gene>
<comment type="caution">
    <text evidence="8">The sequence shown here is derived from an EMBL/GenBank/DDBJ whole genome shotgun (WGS) entry which is preliminary data.</text>
</comment>
<evidence type="ECO:0000256" key="1">
    <source>
        <dbReference type="ARBA" id="ARBA00010699"/>
    </source>
</evidence>
<dbReference type="Pfam" id="PF00551">
    <property type="entry name" value="Formyl_trans_N"/>
    <property type="match status" value="1"/>
</dbReference>
<comment type="function">
    <text evidence="5">Attaches a formyl group to the free amino group of methionyl-tRNA(fMet). The formyl group appears to play a dual role in the initiator identity of N-formylmethionyl-tRNA by promoting its recognition by IF2 and preventing the misappropriation of this tRNA by the elongation apparatus.</text>
</comment>
<dbReference type="SUPFAM" id="SSF53328">
    <property type="entry name" value="Formyltransferase"/>
    <property type="match status" value="1"/>
</dbReference>
<dbReference type="InterPro" id="IPR005793">
    <property type="entry name" value="Formyl_trans_C"/>
</dbReference>
<proteinExistence type="inferred from homology"/>
<dbReference type="CDD" id="cd08704">
    <property type="entry name" value="Met_tRNA_FMT_C"/>
    <property type="match status" value="1"/>
</dbReference>
<organism evidence="8 9">
    <name type="scientific">Lacticaseibacillus yichunensis</name>
    <dbReference type="NCBI Taxonomy" id="2486015"/>
    <lineage>
        <taxon>Bacteria</taxon>
        <taxon>Bacillati</taxon>
        <taxon>Bacillota</taxon>
        <taxon>Bacilli</taxon>
        <taxon>Lactobacillales</taxon>
        <taxon>Lactobacillaceae</taxon>
        <taxon>Lacticaseibacillus</taxon>
    </lineage>
</organism>
<feature type="domain" description="Formyl transferase N-terminal" evidence="6">
    <location>
        <begin position="4"/>
        <end position="181"/>
    </location>
</feature>
<evidence type="ECO:0000256" key="2">
    <source>
        <dbReference type="ARBA" id="ARBA00012261"/>
    </source>
</evidence>
<dbReference type="NCBIfam" id="TIGR00460">
    <property type="entry name" value="fmt"/>
    <property type="match status" value="1"/>
</dbReference>
<dbReference type="PANTHER" id="PTHR11138:SF5">
    <property type="entry name" value="METHIONYL-TRNA FORMYLTRANSFERASE, MITOCHONDRIAL"/>
    <property type="match status" value="1"/>
</dbReference>
<protein>
    <recommendedName>
        <fullName evidence="2 5">Methionyl-tRNA formyltransferase</fullName>
        <ecNumber evidence="2 5">2.1.2.9</ecNumber>
    </recommendedName>
</protein>
<reference evidence="9" key="1">
    <citation type="journal article" date="2019" name="Int. J. Syst. Evol. Microbiol.">
        <title>The Global Catalogue of Microorganisms (GCM) 10K type strain sequencing project: providing services to taxonomists for standard genome sequencing and annotation.</title>
        <authorList>
            <consortium name="The Broad Institute Genomics Platform"/>
            <consortium name="The Broad Institute Genome Sequencing Center for Infectious Disease"/>
            <person name="Wu L."/>
            <person name="Ma J."/>
        </authorList>
    </citation>
    <scope>NUCLEOTIDE SEQUENCE [LARGE SCALE GENOMIC DNA]</scope>
    <source>
        <strain evidence="9">CCM 8947</strain>
    </source>
</reference>
<feature type="binding site" evidence="5">
    <location>
        <begin position="110"/>
        <end position="113"/>
    </location>
    <ligand>
        <name>(6S)-5,6,7,8-tetrahydrofolate</name>
        <dbReference type="ChEBI" id="CHEBI:57453"/>
    </ligand>
</feature>
<evidence type="ECO:0000259" key="6">
    <source>
        <dbReference type="Pfam" id="PF00551"/>
    </source>
</evidence>
<dbReference type="SUPFAM" id="SSF50486">
    <property type="entry name" value="FMT C-terminal domain-like"/>
    <property type="match status" value="1"/>
</dbReference>
<accession>A0ABW4CSA9</accession>
<dbReference type="Proteomes" id="UP001597192">
    <property type="component" value="Unassembled WGS sequence"/>
</dbReference>
<dbReference type="EC" id="2.1.2.9" evidence="2 5"/>
<feature type="domain" description="Formyl transferase C-terminal" evidence="7">
    <location>
        <begin position="205"/>
        <end position="302"/>
    </location>
</feature>
<sequence>MTSVVFMGTPQFAVPILEALVAAHYDVQAVITQPDRRVGRKQLLEQSPVKQAAVRLGLHVLQPEKLSKSPELDEAIALAPDLIITAAYGQFLPVRFLNAAKIAALNVHGSLLPRWRGGAPIQYSILSGDSATGVTIMEMVKAMDAGGIYAQARLTLTREDDSGTVFDKLSLIGRDLLLRVLPQIIDGSLKPLPQEEKHVTFSPTITKEQEQLDITLPAEQVDQWVRALRPDVGGYVVINGQRVKLWAVTSLKAPTDAKPGEVVDRTKKQLIVAAGDHTQLQIDTLQPAGKDAQSIAAYLNGAGQAIKKGDQLIEPTTK</sequence>
<dbReference type="HAMAP" id="MF_00182">
    <property type="entry name" value="Formyl_trans"/>
    <property type="match status" value="1"/>
</dbReference>
<dbReference type="InterPro" id="IPR041711">
    <property type="entry name" value="Met-tRNA-FMT_N"/>
</dbReference>
<evidence type="ECO:0000313" key="8">
    <source>
        <dbReference type="EMBL" id="MFD1432968.1"/>
    </source>
</evidence>
<dbReference type="InterPro" id="IPR005794">
    <property type="entry name" value="Fmt"/>
</dbReference>
<dbReference type="Gene3D" id="3.40.50.12230">
    <property type="match status" value="1"/>
</dbReference>
<dbReference type="InterPro" id="IPR011034">
    <property type="entry name" value="Formyl_transferase-like_C_sf"/>
</dbReference>
<name>A0ABW4CSA9_9LACO</name>
<evidence type="ECO:0000256" key="3">
    <source>
        <dbReference type="ARBA" id="ARBA00022679"/>
    </source>
</evidence>
<keyword evidence="3 5" id="KW-0808">Transferase</keyword>
<dbReference type="InterPro" id="IPR044135">
    <property type="entry name" value="Met-tRNA-FMT_C"/>
</dbReference>
<comment type="catalytic activity">
    <reaction evidence="5">
        <text>L-methionyl-tRNA(fMet) + (6R)-10-formyltetrahydrofolate = N-formyl-L-methionyl-tRNA(fMet) + (6S)-5,6,7,8-tetrahydrofolate + H(+)</text>
        <dbReference type="Rhea" id="RHEA:24380"/>
        <dbReference type="Rhea" id="RHEA-COMP:9952"/>
        <dbReference type="Rhea" id="RHEA-COMP:9953"/>
        <dbReference type="ChEBI" id="CHEBI:15378"/>
        <dbReference type="ChEBI" id="CHEBI:57453"/>
        <dbReference type="ChEBI" id="CHEBI:78530"/>
        <dbReference type="ChEBI" id="CHEBI:78844"/>
        <dbReference type="ChEBI" id="CHEBI:195366"/>
        <dbReference type="EC" id="2.1.2.9"/>
    </reaction>
</comment>
<dbReference type="InterPro" id="IPR001555">
    <property type="entry name" value="GART_AS"/>
</dbReference>
<dbReference type="PANTHER" id="PTHR11138">
    <property type="entry name" value="METHIONYL-TRNA FORMYLTRANSFERASE"/>
    <property type="match status" value="1"/>
</dbReference>
<dbReference type="CDD" id="cd08646">
    <property type="entry name" value="FMT_core_Met-tRNA-FMT_N"/>
    <property type="match status" value="1"/>
</dbReference>
<dbReference type="InterPro" id="IPR036477">
    <property type="entry name" value="Formyl_transf_N_sf"/>
</dbReference>
<evidence type="ECO:0000259" key="7">
    <source>
        <dbReference type="Pfam" id="PF02911"/>
    </source>
</evidence>
<dbReference type="EMBL" id="JBHTOG010000049">
    <property type="protein sequence ID" value="MFD1432968.1"/>
    <property type="molecule type" value="Genomic_DNA"/>
</dbReference>
<dbReference type="InterPro" id="IPR002376">
    <property type="entry name" value="Formyl_transf_N"/>
</dbReference>
<dbReference type="Pfam" id="PF02911">
    <property type="entry name" value="Formyl_trans_C"/>
    <property type="match status" value="1"/>
</dbReference>
<comment type="similarity">
    <text evidence="1 5">Belongs to the Fmt family.</text>
</comment>
<evidence type="ECO:0000256" key="4">
    <source>
        <dbReference type="ARBA" id="ARBA00022917"/>
    </source>
</evidence>
<dbReference type="PROSITE" id="PS00373">
    <property type="entry name" value="GART"/>
    <property type="match status" value="1"/>
</dbReference>
<keyword evidence="4 5" id="KW-0648">Protein biosynthesis</keyword>
<evidence type="ECO:0000313" key="9">
    <source>
        <dbReference type="Proteomes" id="UP001597192"/>
    </source>
</evidence>
<dbReference type="RefSeq" id="WP_125698421.1">
    <property type="nucleotide sequence ID" value="NZ_JBHTOG010000049.1"/>
</dbReference>
<evidence type="ECO:0000256" key="5">
    <source>
        <dbReference type="HAMAP-Rule" id="MF_00182"/>
    </source>
</evidence>
<keyword evidence="9" id="KW-1185">Reference proteome</keyword>